<dbReference type="EMBL" id="CAUYUJ010003224">
    <property type="protein sequence ID" value="CAK0804383.1"/>
    <property type="molecule type" value="Genomic_DNA"/>
</dbReference>
<evidence type="ECO:0000313" key="2">
    <source>
        <dbReference type="EMBL" id="CAK0804383.1"/>
    </source>
</evidence>
<proteinExistence type="predicted"/>
<evidence type="ECO:0000256" key="1">
    <source>
        <dbReference type="SAM" id="MobiDB-lite"/>
    </source>
</evidence>
<comment type="caution">
    <text evidence="2">The sequence shown here is derived from an EMBL/GenBank/DDBJ whole genome shotgun (WGS) entry which is preliminary data.</text>
</comment>
<name>A0ABN9QHY2_9DINO</name>
<reference evidence="2" key="1">
    <citation type="submission" date="2023-10" db="EMBL/GenBank/DDBJ databases">
        <authorList>
            <person name="Chen Y."/>
            <person name="Shah S."/>
            <person name="Dougan E. K."/>
            <person name="Thang M."/>
            <person name="Chan C."/>
        </authorList>
    </citation>
    <scope>NUCLEOTIDE SEQUENCE [LARGE SCALE GENOMIC DNA]</scope>
</reference>
<dbReference type="Proteomes" id="UP001189429">
    <property type="component" value="Unassembled WGS sequence"/>
</dbReference>
<sequence length="219" mass="22953">MAARVARFREARLRELEAAVSDLDADALASLLARLQSQRVLGKGGLAILATFVADVERDAPSFAFGHSAAAPPWDEGAVADAVSVPGVVTSKGSRVWCRGTVVPTFGVEIPDVLPATASPVFLGARDAAEARDFLLLAKGDVRPRSLAIINMPALAPAQRDPLHDGAASAWRAASADAGLRPPLGERNVVGNRRRGLVGAPWGRQRGTDGAPRNWFPGV</sequence>
<keyword evidence="3" id="KW-1185">Reference proteome</keyword>
<protein>
    <submittedName>
        <fullName evidence="2">Uncharacterized protein</fullName>
    </submittedName>
</protein>
<feature type="region of interest" description="Disordered" evidence="1">
    <location>
        <begin position="198"/>
        <end position="219"/>
    </location>
</feature>
<accession>A0ABN9QHY2</accession>
<evidence type="ECO:0000313" key="3">
    <source>
        <dbReference type="Proteomes" id="UP001189429"/>
    </source>
</evidence>
<gene>
    <name evidence="2" type="ORF">PCOR1329_LOCUS11202</name>
</gene>
<organism evidence="2 3">
    <name type="scientific">Prorocentrum cordatum</name>
    <dbReference type="NCBI Taxonomy" id="2364126"/>
    <lineage>
        <taxon>Eukaryota</taxon>
        <taxon>Sar</taxon>
        <taxon>Alveolata</taxon>
        <taxon>Dinophyceae</taxon>
        <taxon>Prorocentrales</taxon>
        <taxon>Prorocentraceae</taxon>
        <taxon>Prorocentrum</taxon>
    </lineage>
</organism>